<evidence type="ECO:0000313" key="2">
    <source>
        <dbReference type="EMBL" id="WVZ81712.1"/>
    </source>
</evidence>
<feature type="region of interest" description="Disordered" evidence="1">
    <location>
        <begin position="1"/>
        <end position="68"/>
    </location>
</feature>
<reference evidence="2 3" key="1">
    <citation type="submission" date="2024-02" db="EMBL/GenBank/DDBJ databases">
        <title>High-quality chromosome-scale genome assembly of Pensacola bahiagrass (Paspalum notatum Flugge var. saurae).</title>
        <authorList>
            <person name="Vega J.M."/>
            <person name="Podio M."/>
            <person name="Orjuela J."/>
            <person name="Siena L.A."/>
            <person name="Pessino S.C."/>
            <person name="Combes M.C."/>
            <person name="Mariac C."/>
            <person name="Albertini E."/>
            <person name="Pupilli F."/>
            <person name="Ortiz J.P.A."/>
            <person name="Leblanc O."/>
        </authorList>
    </citation>
    <scope>NUCLEOTIDE SEQUENCE [LARGE SCALE GENOMIC DNA]</scope>
    <source>
        <strain evidence="2">R1</strain>
        <tissue evidence="2">Leaf</tissue>
    </source>
</reference>
<evidence type="ECO:0000256" key="1">
    <source>
        <dbReference type="SAM" id="MobiDB-lite"/>
    </source>
</evidence>
<dbReference type="Proteomes" id="UP001341281">
    <property type="component" value="Chromosome 06"/>
</dbReference>
<keyword evidence="3" id="KW-1185">Reference proteome</keyword>
<feature type="non-terminal residue" evidence="2">
    <location>
        <position position="1"/>
    </location>
</feature>
<accession>A0AAQ3U0M0</accession>
<gene>
    <name evidence="2" type="ORF">U9M48_029057</name>
</gene>
<feature type="compositionally biased region" description="Low complexity" evidence="1">
    <location>
        <begin position="9"/>
        <end position="19"/>
    </location>
</feature>
<proteinExistence type="predicted"/>
<organism evidence="2 3">
    <name type="scientific">Paspalum notatum var. saurae</name>
    <dbReference type="NCBI Taxonomy" id="547442"/>
    <lineage>
        <taxon>Eukaryota</taxon>
        <taxon>Viridiplantae</taxon>
        <taxon>Streptophyta</taxon>
        <taxon>Embryophyta</taxon>
        <taxon>Tracheophyta</taxon>
        <taxon>Spermatophyta</taxon>
        <taxon>Magnoliopsida</taxon>
        <taxon>Liliopsida</taxon>
        <taxon>Poales</taxon>
        <taxon>Poaceae</taxon>
        <taxon>PACMAD clade</taxon>
        <taxon>Panicoideae</taxon>
        <taxon>Andropogonodae</taxon>
        <taxon>Paspaleae</taxon>
        <taxon>Paspalinae</taxon>
        <taxon>Paspalum</taxon>
    </lineage>
</organism>
<name>A0AAQ3U0M0_PASNO</name>
<dbReference type="EMBL" id="CP144750">
    <property type="protein sequence ID" value="WVZ81712.1"/>
    <property type="molecule type" value="Genomic_DNA"/>
</dbReference>
<evidence type="ECO:0000313" key="3">
    <source>
        <dbReference type="Proteomes" id="UP001341281"/>
    </source>
</evidence>
<protein>
    <submittedName>
        <fullName evidence="2">Uncharacterized protein</fullName>
    </submittedName>
</protein>
<sequence>ADQPPAAHPSRAAIRAVRSAPPPAAALQRGAPGLHGGAPGAAACTQRGPRPAAKPGASGLHGAHPARHPSACAASAFTAMHDHPTLRPPDSARRSRPWPCVPWPVVLRGSRDRRCRTCVRPVPRPPLDITVTPPTRSSRNWLIRFLQYSRHRPPLPLLPTADKEIHGGWEGICIKDSLFSSFRSPGVNISYLPFIDLLGFWSKKSCLLMAPCEDGHGADLFPLLDSWIKFPRSFVVFLFSRILL</sequence>
<dbReference type="AlphaFoldDB" id="A0AAQ3U0M0"/>